<keyword evidence="1" id="KW-0472">Membrane</keyword>
<evidence type="ECO:0000256" key="1">
    <source>
        <dbReference type="SAM" id="Phobius"/>
    </source>
</evidence>
<feature type="transmembrane region" description="Helical" evidence="1">
    <location>
        <begin position="146"/>
        <end position="166"/>
    </location>
</feature>
<keyword evidence="1" id="KW-1133">Transmembrane helix</keyword>
<feature type="transmembrane region" description="Helical" evidence="1">
    <location>
        <begin position="68"/>
        <end position="88"/>
    </location>
</feature>
<evidence type="ECO:0000313" key="2">
    <source>
        <dbReference type="EMBL" id="PLZ80427.1"/>
    </source>
</evidence>
<name>A0A2N6JU17_FISMU</name>
<evidence type="ECO:0000313" key="3">
    <source>
        <dbReference type="Proteomes" id="UP000235036"/>
    </source>
</evidence>
<feature type="transmembrane region" description="Helical" evidence="1">
    <location>
        <begin position="108"/>
        <end position="126"/>
    </location>
</feature>
<feature type="transmembrane region" description="Helical" evidence="1">
    <location>
        <begin position="42"/>
        <end position="62"/>
    </location>
</feature>
<reference evidence="2 3" key="1">
    <citation type="submission" date="2017-08" db="EMBL/GenBank/DDBJ databases">
        <title>Genomes of Fischerella (Mastigocladus) sp. strains.</title>
        <authorList>
            <person name="Miller S.R."/>
        </authorList>
    </citation>
    <scope>NUCLEOTIDE SEQUENCE [LARGE SCALE GENOMIC DNA]</scope>
    <source>
        <strain evidence="2 3">CCMEE 5323</strain>
    </source>
</reference>
<accession>A0A2N6JU17</accession>
<protein>
    <submittedName>
        <fullName evidence="2">Transporter</fullName>
    </submittedName>
</protein>
<gene>
    <name evidence="2" type="ORF">CEN44_29495</name>
</gene>
<dbReference type="InterPro" id="IPR004676">
    <property type="entry name" value="Cd-R_transporter"/>
</dbReference>
<keyword evidence="3" id="KW-1185">Reference proteome</keyword>
<dbReference type="EMBL" id="NRQW01000752">
    <property type="protein sequence ID" value="PLZ80427.1"/>
    <property type="molecule type" value="Genomic_DNA"/>
</dbReference>
<proteinExistence type="predicted"/>
<dbReference type="Pfam" id="PF03596">
    <property type="entry name" value="Cad"/>
    <property type="match status" value="1"/>
</dbReference>
<dbReference type="Proteomes" id="UP000235036">
    <property type="component" value="Unassembled WGS sequence"/>
</dbReference>
<organism evidence="2 3">
    <name type="scientific">Fischerella muscicola CCMEE 5323</name>
    <dbReference type="NCBI Taxonomy" id="2019572"/>
    <lineage>
        <taxon>Bacteria</taxon>
        <taxon>Bacillati</taxon>
        <taxon>Cyanobacteriota</taxon>
        <taxon>Cyanophyceae</taxon>
        <taxon>Nostocales</taxon>
        <taxon>Hapalosiphonaceae</taxon>
        <taxon>Fischerella</taxon>
    </lineage>
</organism>
<feature type="transmembrane region" description="Helical" evidence="1">
    <location>
        <begin position="178"/>
        <end position="198"/>
    </location>
</feature>
<sequence length="251" mass="27292">MSGLLTAIPTGITAFAATNFDDIVILSLFFSQVSVCLRRRHIVIGQYLGFSALVVASLPGFFGKLILPQSWIGLLGVVPIIIGMSRLLHQDTEDTETDNQTSDSPQSWLCSLLSPQSYGVAAVTIANGGDNIGIYMPLFATTTWDSLLIILGVFFSMVGVWCYTAYHLTKVSAIASVITRYGNSLVPFILIGLGVSILMESHTLETPILAIISCVILGSHLLITSRNTWREMYGFSLDSPEPKVLSRTEQK</sequence>
<feature type="transmembrane region" description="Helical" evidence="1">
    <location>
        <begin position="204"/>
        <end position="223"/>
    </location>
</feature>
<feature type="transmembrane region" description="Helical" evidence="1">
    <location>
        <begin position="12"/>
        <end position="30"/>
    </location>
</feature>
<dbReference type="RefSeq" id="WP_016867451.1">
    <property type="nucleotide sequence ID" value="NZ_CAWNVR010000220.1"/>
</dbReference>
<dbReference type="AlphaFoldDB" id="A0A2N6JU17"/>
<keyword evidence="1" id="KW-0812">Transmembrane</keyword>
<comment type="caution">
    <text evidence="2">The sequence shown here is derived from an EMBL/GenBank/DDBJ whole genome shotgun (WGS) entry which is preliminary data.</text>
</comment>